<accession>A0ABT0GJX2</accession>
<name>A0ABT0GJX2_9GAMM</name>
<dbReference type="SUPFAM" id="SSF102198">
    <property type="entry name" value="Putative cyclase"/>
    <property type="match status" value="1"/>
</dbReference>
<dbReference type="InterPro" id="IPR037175">
    <property type="entry name" value="KFase_sf"/>
</dbReference>
<comment type="caution">
    <text evidence="1">The sequence shown here is derived from an EMBL/GenBank/DDBJ whole genome shotgun (WGS) entry which is preliminary data.</text>
</comment>
<sequence>MPDHRICFDFDIRFSNGGGLQGQDFRLDLDGEDIGDAALAERLVRELRLLMVGEVRILNRRVIVERHKGSGVAPAGDAVECGADEASRLFDLSHTIEHGTITYKGLPAPLICDYLSREDSRAFYEAGTEFQIGRIDMVSNTGTYIDTPFHRFADGHDLAGLPLARAADLPGLLVRVEGSEGPAIDWQHFAPFDCRGHAVLVHTGWDRHWGTDAYFEGHPFLTEKAAEFLRDAGAALVGIDSHNIDDTRGRTRPVHTVLLGAGIPIVEHMTGLSALPVSGFRFSAVPPKVRGMGTFPVRAHARVMREP</sequence>
<dbReference type="Gene3D" id="3.50.30.50">
    <property type="entry name" value="Putative cyclase"/>
    <property type="match status" value="1"/>
</dbReference>
<dbReference type="EMBL" id="JALNMH010000012">
    <property type="protein sequence ID" value="MCK7594831.1"/>
    <property type="molecule type" value="Genomic_DNA"/>
</dbReference>
<gene>
    <name evidence="1" type="ORF">M0G41_14260</name>
</gene>
<dbReference type="RefSeq" id="WP_248210485.1">
    <property type="nucleotide sequence ID" value="NZ_JALNMH010000012.1"/>
</dbReference>
<evidence type="ECO:0000313" key="2">
    <source>
        <dbReference type="Proteomes" id="UP001431449"/>
    </source>
</evidence>
<dbReference type="InterPro" id="IPR007325">
    <property type="entry name" value="KFase/CYL"/>
</dbReference>
<reference evidence="1" key="1">
    <citation type="submission" date="2022-04" db="EMBL/GenBank/DDBJ databases">
        <title>Lysobacter sp. CAU 1642 isolated from sea sand.</title>
        <authorList>
            <person name="Kim W."/>
        </authorList>
    </citation>
    <scope>NUCLEOTIDE SEQUENCE</scope>
    <source>
        <strain evidence="1">CAU 1642</strain>
    </source>
</reference>
<keyword evidence="2" id="KW-1185">Reference proteome</keyword>
<protein>
    <submittedName>
        <fullName evidence="1">Cyclase family protein</fullName>
    </submittedName>
</protein>
<dbReference type="Proteomes" id="UP001431449">
    <property type="component" value="Unassembled WGS sequence"/>
</dbReference>
<proteinExistence type="predicted"/>
<evidence type="ECO:0000313" key="1">
    <source>
        <dbReference type="EMBL" id="MCK7594831.1"/>
    </source>
</evidence>
<organism evidence="1 2">
    <name type="scientific">Pseudomarimonas salicorniae</name>
    <dbReference type="NCBI Taxonomy" id="2933270"/>
    <lineage>
        <taxon>Bacteria</taxon>
        <taxon>Pseudomonadati</taxon>
        <taxon>Pseudomonadota</taxon>
        <taxon>Gammaproteobacteria</taxon>
        <taxon>Lysobacterales</taxon>
        <taxon>Lysobacteraceae</taxon>
        <taxon>Pseudomarimonas</taxon>
    </lineage>
</organism>
<dbReference type="PANTHER" id="PTHR31118:SF32">
    <property type="entry name" value="KYNURENINE FORMAMIDASE"/>
    <property type="match status" value="1"/>
</dbReference>
<dbReference type="PANTHER" id="PTHR31118">
    <property type="entry name" value="CYCLASE-LIKE PROTEIN 2"/>
    <property type="match status" value="1"/>
</dbReference>
<dbReference type="Pfam" id="PF04199">
    <property type="entry name" value="Cyclase"/>
    <property type="match status" value="1"/>
</dbReference>